<protein>
    <submittedName>
        <fullName evidence="2">CRC domain-containing protein</fullName>
    </submittedName>
</protein>
<dbReference type="Proteomes" id="UP000663720">
    <property type="component" value="Chromosome"/>
</dbReference>
<dbReference type="AlphaFoldDB" id="A0A975BAH9"/>
<dbReference type="PROSITE" id="PS51634">
    <property type="entry name" value="CRC"/>
    <property type="match status" value="1"/>
</dbReference>
<evidence type="ECO:0000259" key="1">
    <source>
        <dbReference type="PROSITE" id="PS51634"/>
    </source>
</evidence>
<evidence type="ECO:0000313" key="3">
    <source>
        <dbReference type="Proteomes" id="UP000663720"/>
    </source>
</evidence>
<feature type="domain" description="CRC" evidence="1">
    <location>
        <begin position="1"/>
        <end position="41"/>
    </location>
</feature>
<proteinExistence type="predicted"/>
<name>A0A975BAH9_9BACT</name>
<dbReference type="InterPro" id="IPR005172">
    <property type="entry name" value="CRC"/>
</dbReference>
<reference evidence="2" key="1">
    <citation type="journal article" date="2021" name="Microb. Physiol.">
        <title>Proteogenomic Insights into the Physiology of Marine, Sulfate-Reducing, Filamentous Desulfonema limicola and Desulfonema magnum.</title>
        <authorList>
            <person name="Schnaars V."/>
            <person name="Wohlbrand L."/>
            <person name="Scheve S."/>
            <person name="Hinrichs C."/>
            <person name="Reinhardt R."/>
            <person name="Rabus R."/>
        </authorList>
    </citation>
    <scope>NUCLEOTIDE SEQUENCE</scope>
    <source>
        <strain evidence="2">5ac10</strain>
    </source>
</reference>
<accession>A0A975BAH9</accession>
<dbReference type="RefSeq" id="WP_207687950.1">
    <property type="nucleotide sequence ID" value="NZ_CP061799.1"/>
</dbReference>
<keyword evidence="3" id="KW-1185">Reference proteome</keyword>
<dbReference type="EMBL" id="CP061799">
    <property type="protein sequence ID" value="QTA81976.1"/>
    <property type="molecule type" value="Genomic_DNA"/>
</dbReference>
<dbReference type="InterPro" id="IPR033467">
    <property type="entry name" value="Tesmin/TSO1-like_CXC"/>
</dbReference>
<dbReference type="KEGG" id="dli:dnl_43360"/>
<gene>
    <name evidence="2" type="ORF">dnl_43360</name>
</gene>
<dbReference type="SMART" id="SM01114">
    <property type="entry name" value="CXC"/>
    <property type="match status" value="1"/>
</dbReference>
<evidence type="ECO:0000313" key="2">
    <source>
        <dbReference type="EMBL" id="QTA81976.1"/>
    </source>
</evidence>
<sequence length="153" mass="17806">MEKTVHCKCKSGCKTRRCACLKNNEPCDDKCKCTDCKNPLNGVDVENMTVCAIQNIDEYKELTEEDLNEEYELPCECESVPLKKVINGYTCSKCGDYSWYSFCWDEVVEDSQTWHCEICNECRDWREWHCPECNKCTYGVSLPCEHCGRKGKY</sequence>
<organism evidence="2 3">
    <name type="scientific">Desulfonema limicola</name>
    <dbReference type="NCBI Taxonomy" id="45656"/>
    <lineage>
        <taxon>Bacteria</taxon>
        <taxon>Pseudomonadati</taxon>
        <taxon>Thermodesulfobacteriota</taxon>
        <taxon>Desulfobacteria</taxon>
        <taxon>Desulfobacterales</taxon>
        <taxon>Desulfococcaceae</taxon>
        <taxon>Desulfonema</taxon>
    </lineage>
</organism>